<evidence type="ECO:0000313" key="2">
    <source>
        <dbReference type="Proteomes" id="UP000185183"/>
    </source>
</evidence>
<dbReference type="AlphaFoldDB" id="A0A9Q7SEG7"/>
<gene>
    <name evidence="1" type="ORF">SAMEA2275694_02616</name>
</gene>
<protein>
    <submittedName>
        <fullName evidence="1">Uncharacterized protein</fullName>
    </submittedName>
</protein>
<comment type="caution">
    <text evidence="1">The sequence shown here is derived from an EMBL/GenBank/DDBJ whole genome shotgun (WGS) entry which is preliminary data.</text>
</comment>
<evidence type="ECO:0000313" key="1">
    <source>
        <dbReference type="EMBL" id="SHX42808.1"/>
    </source>
</evidence>
<name>A0A9Q7SEG7_9MYCO</name>
<accession>A0A9Q7SEG7</accession>
<reference evidence="1 2" key="1">
    <citation type="submission" date="2016-11" db="EMBL/GenBank/DDBJ databases">
        <authorList>
            <consortium name="Pathogen Informatics"/>
        </authorList>
    </citation>
    <scope>NUCLEOTIDE SEQUENCE [LARGE SCALE GENOMIC DNA]</scope>
    <source>
        <strain evidence="1 2">968</strain>
    </source>
</reference>
<proteinExistence type="predicted"/>
<organism evidence="1 2">
    <name type="scientific">Mycobacteroides abscessus subsp. bolletii</name>
    <dbReference type="NCBI Taxonomy" id="319705"/>
    <lineage>
        <taxon>Bacteria</taxon>
        <taxon>Bacillati</taxon>
        <taxon>Actinomycetota</taxon>
        <taxon>Actinomycetes</taxon>
        <taxon>Mycobacteriales</taxon>
        <taxon>Mycobacteriaceae</taxon>
        <taxon>Mycobacteroides</taxon>
        <taxon>Mycobacteroides abscessus</taxon>
    </lineage>
</organism>
<dbReference type="EMBL" id="FSFA01000003">
    <property type="protein sequence ID" value="SHX42808.1"/>
    <property type="molecule type" value="Genomic_DNA"/>
</dbReference>
<sequence length="64" mass="7138">MAFEAKYPGWCRNCGERIGLGDCVDYLHGQIVHDQCPDEIDPAGPGRQERKCPDCQLTHAGECF</sequence>
<dbReference type="Proteomes" id="UP000185183">
    <property type="component" value="Unassembled WGS sequence"/>
</dbReference>